<dbReference type="InterPro" id="IPR034078">
    <property type="entry name" value="NFX1_fam"/>
</dbReference>
<keyword evidence="3" id="KW-0479">Metal-binding</keyword>
<keyword evidence="15" id="KW-1185">Reference proteome</keyword>
<feature type="region of interest" description="Disordered" evidence="11">
    <location>
        <begin position="340"/>
        <end position="398"/>
    </location>
</feature>
<name>A0ABQ8UKQ5_9EUKA</name>
<organism evidence="14 15">
    <name type="scientific">Paratrimastix pyriformis</name>
    <dbReference type="NCBI Taxonomy" id="342808"/>
    <lineage>
        <taxon>Eukaryota</taxon>
        <taxon>Metamonada</taxon>
        <taxon>Preaxostyla</taxon>
        <taxon>Paratrimastigidae</taxon>
        <taxon>Paratrimastix</taxon>
    </lineage>
</organism>
<feature type="compositionally biased region" description="Low complexity" evidence="11">
    <location>
        <begin position="375"/>
        <end position="398"/>
    </location>
</feature>
<dbReference type="InterPro" id="IPR001841">
    <property type="entry name" value="Znf_RING"/>
</dbReference>
<evidence type="ECO:0000256" key="7">
    <source>
        <dbReference type="ARBA" id="ARBA00023015"/>
    </source>
</evidence>
<feature type="compositionally biased region" description="Low complexity" evidence="11">
    <location>
        <begin position="720"/>
        <end position="733"/>
    </location>
</feature>
<evidence type="ECO:0000259" key="12">
    <source>
        <dbReference type="PROSITE" id="PS50016"/>
    </source>
</evidence>
<dbReference type="EMBL" id="JAPMOS010000017">
    <property type="protein sequence ID" value="KAJ4459793.1"/>
    <property type="molecule type" value="Genomic_DNA"/>
</dbReference>
<keyword evidence="9" id="KW-0539">Nucleus</keyword>
<evidence type="ECO:0000256" key="11">
    <source>
        <dbReference type="SAM" id="MobiDB-lite"/>
    </source>
</evidence>
<feature type="domain" description="PHD-type" evidence="12">
    <location>
        <begin position="13"/>
        <end position="67"/>
    </location>
</feature>
<evidence type="ECO:0000256" key="2">
    <source>
        <dbReference type="ARBA" id="ARBA00007269"/>
    </source>
</evidence>
<dbReference type="InterPro" id="IPR019786">
    <property type="entry name" value="Zinc_finger_PHD-type_CS"/>
</dbReference>
<evidence type="ECO:0000256" key="9">
    <source>
        <dbReference type="ARBA" id="ARBA00023242"/>
    </source>
</evidence>
<comment type="caution">
    <text evidence="14">The sequence shown here is derived from an EMBL/GenBank/DDBJ whole genome shotgun (WGS) entry which is preliminary data.</text>
</comment>
<evidence type="ECO:0000256" key="1">
    <source>
        <dbReference type="ARBA" id="ARBA00004123"/>
    </source>
</evidence>
<dbReference type="InterPro" id="IPR019787">
    <property type="entry name" value="Znf_PHD-finger"/>
</dbReference>
<dbReference type="InterPro" id="IPR000967">
    <property type="entry name" value="Znf_NFX1"/>
</dbReference>
<evidence type="ECO:0000256" key="5">
    <source>
        <dbReference type="ARBA" id="ARBA00022771"/>
    </source>
</evidence>
<keyword evidence="6" id="KW-0862">Zinc</keyword>
<comment type="similarity">
    <text evidence="2">Belongs to the NFX1 family.</text>
</comment>
<evidence type="ECO:0000256" key="8">
    <source>
        <dbReference type="ARBA" id="ARBA00023163"/>
    </source>
</evidence>
<gene>
    <name evidence="14" type="ORF">PAPYR_4190</name>
</gene>
<dbReference type="CDD" id="cd02325">
    <property type="entry name" value="R3H"/>
    <property type="match status" value="1"/>
</dbReference>
<evidence type="ECO:0000256" key="3">
    <source>
        <dbReference type="ARBA" id="ARBA00022723"/>
    </source>
</evidence>
<feature type="domain" description="RING-type" evidence="13">
    <location>
        <begin position="16"/>
        <end position="65"/>
    </location>
</feature>
<sequence>MAEDMIQKLESNGYECAICSDVIRAAHPIWACTTCFHVFHHKCIGTWRSTSLNETTRTWRCPGCRAEQHGDALEESTCFCGQHPHPPPSRAHVPHSCGDVCNRPLARFTLGHTGPSSCPHHCTMQCHPGPCPPCGALAPMQSCYCGRTQYRPRCGDDSGQSCGQRCDKLLSCGQHRCQTPCHPGPCKACEHREEAICFCGQTRREMPCGTALTGFGCGSPCPKLMSCGNHPCPRLCHEGPCPVCPTDVTVIATCPCGKTPLPTPRTSCLDPIPTCTNKCGRLGECGHPCQALCHTGPCPPCLVPVTAACRCGSTTHETTCGEVAAAHRQWEDVRQAFAAGPVRTPTPPAREEAAAPAAGPARSPTPPAREGADQATATATATATEPSPAATPSSSRKTPQQQQNLLLCNRVCHALRSCGRHRCERKCCELLHEPQNKTGVHECPLPCGRLLNCKKHRCPYPCHPGPCLPCQHISYDEYVCPCGKTHLDPPIFCHTQLPECPHQCSFPRPCGHPAYHTCHSRDSPCPPCMTLVNRMCVGGHTMVYNVPCHCANPGCGSFCEKLLPCGVHKCTRPCHGGPCLKEIPGSLEPPTCSQLCGKPLSLCGHTCNARCHGRAPCPDKPCDQRIVIRCVCGHRTAEAPCLTCSSAPTAFSRTLDCDETCAQLARNRRLAEALGLSLDRIQCSKESQYSPGLLAYVRREPEFVASLERQFRALVEGRAVASPPRAASPSRESPAPPTQPRGNYAAAAAAAAASGSSTPAPAAITLPPMSPEERGVVAELAMHYGLEATPISGPDPKRGMNVQRTKQRPPKLPPVPLLSYRTPPSLGPDESFDPCCAMRITGFSKETQTRHIAQLLVPFVGQYRIRWVEDGLCLAVFQTSAQMRLAVRALTQLGSAKYGTATAPGAPVAPSRRGTTPTPAFFVQSIPSTLRLFPTHRLSSFLPQPHVEKSADDADWDWAPASTLRQIDSLSAPLRPTPSPAAAASSSPAASAPAPEATAPAPQILAPAAAPSSTAAPGGPTTGDSHAPLPLEHTISAASNVPDSWEDRMQ</sequence>
<dbReference type="Proteomes" id="UP001141327">
    <property type="component" value="Unassembled WGS sequence"/>
</dbReference>
<dbReference type="CDD" id="cd06008">
    <property type="entry name" value="NF-X1-zinc-finger"/>
    <property type="match status" value="5"/>
</dbReference>
<keyword evidence="4" id="KW-0677">Repeat</keyword>
<dbReference type="PROSITE" id="PS50089">
    <property type="entry name" value="ZF_RING_2"/>
    <property type="match status" value="1"/>
</dbReference>
<accession>A0ABQ8UKQ5</accession>
<evidence type="ECO:0000256" key="6">
    <source>
        <dbReference type="ARBA" id="ARBA00022833"/>
    </source>
</evidence>
<protein>
    <submittedName>
        <fullName evidence="14">FKBP12-associated protein 1</fullName>
    </submittedName>
</protein>
<dbReference type="PROSITE" id="PS50016">
    <property type="entry name" value="ZF_PHD_2"/>
    <property type="match status" value="1"/>
</dbReference>
<feature type="compositionally biased region" description="Low complexity" evidence="11">
    <location>
        <begin position="971"/>
        <end position="1023"/>
    </location>
</feature>
<dbReference type="Pfam" id="PF01422">
    <property type="entry name" value="zf-NF-X1"/>
    <property type="match status" value="8"/>
</dbReference>
<keyword evidence="7" id="KW-0805">Transcription regulation</keyword>
<dbReference type="SUPFAM" id="SSF57850">
    <property type="entry name" value="RING/U-box"/>
    <property type="match status" value="1"/>
</dbReference>
<evidence type="ECO:0000259" key="13">
    <source>
        <dbReference type="PROSITE" id="PS50089"/>
    </source>
</evidence>
<evidence type="ECO:0000313" key="15">
    <source>
        <dbReference type="Proteomes" id="UP001141327"/>
    </source>
</evidence>
<evidence type="ECO:0000256" key="4">
    <source>
        <dbReference type="ARBA" id="ARBA00022737"/>
    </source>
</evidence>
<keyword evidence="8" id="KW-0804">Transcription</keyword>
<comment type="subcellular location">
    <subcellularLocation>
        <location evidence="1">Nucleus</location>
    </subcellularLocation>
</comment>
<dbReference type="PANTHER" id="PTHR12360">
    <property type="entry name" value="NUCLEAR TRANSCRIPTION FACTOR, X-BOX BINDING 1 NFX1"/>
    <property type="match status" value="1"/>
</dbReference>
<dbReference type="SMART" id="SM00184">
    <property type="entry name" value="RING"/>
    <property type="match status" value="1"/>
</dbReference>
<keyword evidence="5 10" id="KW-0863">Zinc-finger</keyword>
<evidence type="ECO:0000256" key="10">
    <source>
        <dbReference type="PROSITE-ProRule" id="PRU00175"/>
    </source>
</evidence>
<feature type="region of interest" description="Disordered" evidence="11">
    <location>
        <begin position="787"/>
        <end position="817"/>
    </location>
</feature>
<reference evidence="14" key="1">
    <citation type="journal article" date="2022" name="bioRxiv">
        <title>Genomics of Preaxostyla Flagellates Illuminates Evolutionary Transitions and the Path Towards Mitochondrial Loss.</title>
        <authorList>
            <person name="Novak L.V.F."/>
            <person name="Treitli S.C."/>
            <person name="Pyrih J."/>
            <person name="Halakuc P."/>
            <person name="Pipaliya S.V."/>
            <person name="Vacek V."/>
            <person name="Brzon O."/>
            <person name="Soukal P."/>
            <person name="Eme L."/>
            <person name="Dacks J.B."/>
            <person name="Karnkowska A."/>
            <person name="Elias M."/>
            <person name="Hampl V."/>
        </authorList>
    </citation>
    <scope>NUCLEOTIDE SEQUENCE</scope>
    <source>
        <strain evidence="14">RCP-MX</strain>
    </source>
</reference>
<dbReference type="SMART" id="SM00438">
    <property type="entry name" value="ZnF_NFX"/>
    <property type="match status" value="9"/>
</dbReference>
<proteinExistence type="inferred from homology"/>
<dbReference type="PANTHER" id="PTHR12360:SF12">
    <property type="entry name" value="TRANSCRIPTIONAL REPRESSOR NF-X1"/>
    <property type="match status" value="1"/>
</dbReference>
<feature type="region of interest" description="Disordered" evidence="11">
    <location>
        <begin position="971"/>
        <end position="1050"/>
    </location>
</feature>
<evidence type="ECO:0000313" key="14">
    <source>
        <dbReference type="EMBL" id="KAJ4459793.1"/>
    </source>
</evidence>
<feature type="region of interest" description="Disordered" evidence="11">
    <location>
        <begin position="720"/>
        <end position="751"/>
    </location>
</feature>
<dbReference type="PROSITE" id="PS01359">
    <property type="entry name" value="ZF_PHD_1"/>
    <property type="match status" value="1"/>
</dbReference>